<evidence type="ECO:0000313" key="14">
    <source>
        <dbReference type="Proteomes" id="UP001595937"/>
    </source>
</evidence>
<evidence type="ECO:0000256" key="3">
    <source>
        <dbReference type="ARBA" id="ARBA00006607"/>
    </source>
</evidence>
<evidence type="ECO:0000256" key="10">
    <source>
        <dbReference type="RuleBase" id="RU000418"/>
    </source>
</evidence>
<dbReference type="EMBL" id="JBHSLN010000023">
    <property type="protein sequence ID" value="MFC5297983.1"/>
    <property type="molecule type" value="Genomic_DNA"/>
</dbReference>
<name>A0ABW0FG80_9MICO</name>
<keyword evidence="7 9" id="KW-0413">Isomerase</keyword>
<dbReference type="GeneID" id="303297031"/>
<evidence type="ECO:0000256" key="6">
    <source>
        <dbReference type="ARBA" id="ARBA00023186"/>
    </source>
</evidence>
<dbReference type="InterPro" id="IPR027410">
    <property type="entry name" value="TCP-1-like_intermed_sf"/>
</dbReference>
<feature type="binding site" evidence="9">
    <location>
        <begin position="477"/>
        <end position="479"/>
    </location>
    <ligand>
        <name>ATP</name>
        <dbReference type="ChEBI" id="CHEBI:30616"/>
    </ligand>
</feature>
<comment type="subcellular location">
    <subcellularLocation>
        <location evidence="2">Cell surface</location>
    </subcellularLocation>
    <subcellularLocation>
        <location evidence="9">Cytoplasm</location>
    </subcellularLocation>
    <subcellularLocation>
        <location evidence="8">Secreted</location>
        <location evidence="8">Capsule</location>
    </subcellularLocation>
    <subcellularLocation>
        <location evidence="1">Secreted</location>
        <location evidence="1">Cell wall</location>
    </subcellularLocation>
</comment>
<dbReference type="Gene3D" id="3.50.7.10">
    <property type="entry name" value="GroEL"/>
    <property type="match status" value="1"/>
</dbReference>
<dbReference type="RefSeq" id="WP_193118023.1">
    <property type="nucleotide sequence ID" value="NZ_BAAAIR010000034.1"/>
</dbReference>
<keyword evidence="6 9" id="KW-0143">Chaperone</keyword>
<dbReference type="NCBIfam" id="NF009488">
    <property type="entry name" value="PRK12850.1"/>
    <property type="match status" value="1"/>
</dbReference>
<dbReference type="NCBIfam" id="NF009487">
    <property type="entry name" value="PRK12849.1"/>
    <property type="match status" value="1"/>
</dbReference>
<evidence type="ECO:0000256" key="5">
    <source>
        <dbReference type="ARBA" id="ARBA00022840"/>
    </source>
</evidence>
<dbReference type="InterPro" id="IPR027409">
    <property type="entry name" value="GroEL-like_apical_dom_sf"/>
</dbReference>
<comment type="similarity">
    <text evidence="3 9 10">Belongs to the chaperonin (HSP60) family.</text>
</comment>
<dbReference type="PRINTS" id="PR00298">
    <property type="entry name" value="CHAPERONIN60"/>
</dbReference>
<evidence type="ECO:0000256" key="7">
    <source>
        <dbReference type="ARBA" id="ARBA00023235"/>
    </source>
</evidence>
<comment type="subunit">
    <text evidence="9 11">Forms a cylinder of 14 subunits composed of two heptameric rings stacked back-to-back. Interacts with the co-chaperonin GroES.</text>
</comment>
<dbReference type="SUPFAM" id="SSF54849">
    <property type="entry name" value="GroEL-intermediate domain like"/>
    <property type="match status" value="1"/>
</dbReference>
<comment type="function">
    <text evidence="9 11">Together with its co-chaperonin GroES, plays an essential role in assisting protein folding. The GroEL-GroES system forms a nano-cage that allows encapsulation of the non-native substrate proteins and provides a physical environment optimized to promote and accelerate protein folding.</text>
</comment>
<dbReference type="Gene3D" id="1.10.560.10">
    <property type="entry name" value="GroEL-like equatorial domain"/>
    <property type="match status" value="1"/>
</dbReference>
<dbReference type="PROSITE" id="PS00296">
    <property type="entry name" value="CHAPERONINS_CPN60"/>
    <property type="match status" value="1"/>
</dbReference>
<dbReference type="InterPro" id="IPR027413">
    <property type="entry name" value="GROEL-like_equatorial_sf"/>
</dbReference>
<dbReference type="NCBIfam" id="NF009489">
    <property type="entry name" value="PRK12851.1"/>
    <property type="match status" value="1"/>
</dbReference>
<gene>
    <name evidence="9 13" type="primary">groL</name>
    <name evidence="9" type="synonym">groEL</name>
    <name evidence="13" type="ORF">ACFPK8_10725</name>
</gene>
<evidence type="ECO:0000256" key="2">
    <source>
        <dbReference type="ARBA" id="ARBA00004241"/>
    </source>
</evidence>
<keyword evidence="4 9" id="KW-0547">Nucleotide-binding</keyword>
<reference evidence="14" key="1">
    <citation type="journal article" date="2019" name="Int. J. Syst. Evol. Microbiol.">
        <title>The Global Catalogue of Microorganisms (GCM) 10K type strain sequencing project: providing services to taxonomists for standard genome sequencing and annotation.</title>
        <authorList>
            <consortium name="The Broad Institute Genomics Platform"/>
            <consortium name="The Broad Institute Genome Sequencing Center for Infectious Disease"/>
            <person name="Wu L."/>
            <person name="Ma J."/>
        </authorList>
    </citation>
    <scope>NUCLEOTIDE SEQUENCE [LARGE SCALE GENOMIC DNA]</scope>
    <source>
        <strain evidence="14">CGMCC 1.16455</strain>
    </source>
</reference>
<dbReference type="InterPro" id="IPR002423">
    <property type="entry name" value="Cpn60/GroEL/TCP-1"/>
</dbReference>
<dbReference type="SUPFAM" id="SSF48592">
    <property type="entry name" value="GroEL equatorial domain-like"/>
    <property type="match status" value="1"/>
</dbReference>
<evidence type="ECO:0000256" key="12">
    <source>
        <dbReference type="SAM" id="MobiDB-lite"/>
    </source>
</evidence>
<dbReference type="Proteomes" id="UP001595937">
    <property type="component" value="Unassembled WGS sequence"/>
</dbReference>
<keyword evidence="14" id="KW-1185">Reference proteome</keyword>
<dbReference type="NCBIfam" id="NF000592">
    <property type="entry name" value="PRK00013.1"/>
    <property type="match status" value="1"/>
</dbReference>
<evidence type="ECO:0000256" key="9">
    <source>
        <dbReference type="HAMAP-Rule" id="MF_00600"/>
    </source>
</evidence>
<dbReference type="Pfam" id="PF00118">
    <property type="entry name" value="Cpn60_TCP1"/>
    <property type="match status" value="1"/>
</dbReference>
<feature type="binding site" evidence="9">
    <location>
        <begin position="86"/>
        <end position="90"/>
    </location>
    <ligand>
        <name>ATP</name>
        <dbReference type="ChEBI" id="CHEBI:30616"/>
    </ligand>
</feature>
<accession>A0ABW0FG80</accession>
<dbReference type="CDD" id="cd03344">
    <property type="entry name" value="GroEL"/>
    <property type="match status" value="1"/>
</dbReference>
<comment type="caution">
    <text evidence="13">The sequence shown here is derived from an EMBL/GenBank/DDBJ whole genome shotgun (WGS) entry which is preliminary data.</text>
</comment>
<dbReference type="EC" id="5.6.1.7" evidence="9"/>
<dbReference type="SUPFAM" id="SSF52029">
    <property type="entry name" value="GroEL apical domain-like"/>
    <property type="match status" value="1"/>
</dbReference>
<evidence type="ECO:0000256" key="4">
    <source>
        <dbReference type="ARBA" id="ARBA00022741"/>
    </source>
</evidence>
<feature type="binding site" evidence="9">
    <location>
        <position position="493"/>
    </location>
    <ligand>
        <name>ATP</name>
        <dbReference type="ChEBI" id="CHEBI:30616"/>
    </ligand>
</feature>
<evidence type="ECO:0000256" key="1">
    <source>
        <dbReference type="ARBA" id="ARBA00004191"/>
    </source>
</evidence>
<evidence type="ECO:0000256" key="11">
    <source>
        <dbReference type="RuleBase" id="RU000419"/>
    </source>
</evidence>
<feature type="binding site" evidence="9">
    <location>
        <begin position="29"/>
        <end position="32"/>
    </location>
    <ligand>
        <name>ATP</name>
        <dbReference type="ChEBI" id="CHEBI:30616"/>
    </ligand>
</feature>
<evidence type="ECO:0000313" key="13">
    <source>
        <dbReference type="EMBL" id="MFC5297983.1"/>
    </source>
</evidence>
<dbReference type="NCBIfam" id="TIGR02348">
    <property type="entry name" value="GroEL"/>
    <property type="match status" value="1"/>
</dbReference>
<comment type="caution">
    <text evidence="9">Lacks conserved residue(s) required for the propagation of feature annotation.</text>
</comment>
<dbReference type="Gene3D" id="3.30.260.10">
    <property type="entry name" value="TCP-1-like chaperonin intermediate domain"/>
    <property type="match status" value="1"/>
</dbReference>
<keyword evidence="5 9" id="KW-0067">ATP-binding</keyword>
<feature type="region of interest" description="Disordered" evidence="12">
    <location>
        <begin position="522"/>
        <end position="545"/>
    </location>
</feature>
<protein>
    <recommendedName>
        <fullName evidence="9">Chaperonin GroEL</fullName>
        <ecNumber evidence="9">5.6.1.7</ecNumber>
    </recommendedName>
    <alternativeName>
        <fullName evidence="9">60 kDa chaperonin</fullName>
    </alternativeName>
    <alternativeName>
        <fullName evidence="9">Chaperonin-60</fullName>
        <shortName evidence="9">Cpn60</shortName>
    </alternativeName>
</protein>
<dbReference type="HAMAP" id="MF_00600">
    <property type="entry name" value="CH60"/>
    <property type="match status" value="1"/>
</dbReference>
<feature type="binding site" evidence="9">
    <location>
        <position position="413"/>
    </location>
    <ligand>
        <name>ATP</name>
        <dbReference type="ChEBI" id="CHEBI:30616"/>
    </ligand>
</feature>
<keyword evidence="9" id="KW-0963">Cytoplasm</keyword>
<organism evidence="13 14">
    <name type="scientific">Brachybacterium tyrofermentans</name>
    <dbReference type="NCBI Taxonomy" id="47848"/>
    <lineage>
        <taxon>Bacteria</taxon>
        <taxon>Bacillati</taxon>
        <taxon>Actinomycetota</taxon>
        <taxon>Actinomycetes</taxon>
        <taxon>Micrococcales</taxon>
        <taxon>Dermabacteraceae</taxon>
        <taxon>Brachybacterium</taxon>
    </lineage>
</organism>
<dbReference type="InterPro" id="IPR001844">
    <property type="entry name" value="Cpn60/GroEL"/>
</dbReference>
<evidence type="ECO:0000256" key="8">
    <source>
        <dbReference type="ARBA" id="ARBA00025702"/>
    </source>
</evidence>
<dbReference type="InterPro" id="IPR018370">
    <property type="entry name" value="Chaperonin_Cpn60_CS"/>
</dbReference>
<proteinExistence type="inferred from homology"/>
<sequence>MAKLISYDEEARRGLERGMNQLADAVKVTLGPKGRNVVLEKSWGAPTITNDGVSIAKEIELDDPYERIGAELVKEVAKKTDDIAGDGTTTATVLAQALVKEGLRNVAAGANPIALKRGIDQAVAAVSETLLKQAKEIETKDQIAHTAGISAADPAIGELIAEALDKVGKEGVITVEESNTMGLELELTEGMRFDKGYISPYFVTDAERQETVLEDPYILLLSSKVSSVKDLLPLLEKVIQAGKPLAIIAEDIEGEALAVLVVNKLKGSFKSVAVKAPGFGDRRKAMLEDMAILTGGQVIAEEVGLKLETAGLEQLGQARKIVVTKDETTIVEGTGDADRIAGRVSQIRAEIENSDSDYDREKLQERLAKLAGGVAVIKAGAATEVELKERKHRIEDAVRNAKAAVDEGVVAGGGVALLQAGKDTFDKLSLVGDEATGANIVKVAIQAPLKQIAVNAGLEGGVVAEKVIHLPVGEGLNAATGEYENLLAAGIIDPVKVTRSALQNAASIAGLFLTTEAVVADKPEPKAPAGGGDDMGGMGGMGGMM</sequence>
<feature type="compositionally biased region" description="Gly residues" evidence="12">
    <location>
        <begin position="529"/>
        <end position="545"/>
    </location>
</feature>
<dbReference type="PANTHER" id="PTHR45633">
    <property type="entry name" value="60 KDA HEAT SHOCK PROTEIN, MITOCHONDRIAL"/>
    <property type="match status" value="1"/>
</dbReference>